<dbReference type="InterPro" id="IPR005835">
    <property type="entry name" value="NTP_transferase_dom"/>
</dbReference>
<dbReference type="Pfam" id="PF00483">
    <property type="entry name" value="NTP_transferase"/>
    <property type="match status" value="1"/>
</dbReference>
<dbReference type="InterPro" id="IPR029044">
    <property type="entry name" value="Nucleotide-diphossugar_trans"/>
</dbReference>
<organism evidence="5 6">
    <name type="scientific">Suicoccus acidiformans</name>
    <dbReference type="NCBI Taxonomy" id="2036206"/>
    <lineage>
        <taxon>Bacteria</taxon>
        <taxon>Bacillati</taxon>
        <taxon>Bacillota</taxon>
        <taxon>Bacilli</taxon>
        <taxon>Lactobacillales</taxon>
        <taxon>Aerococcaceae</taxon>
        <taxon>Suicoccus</taxon>
    </lineage>
</organism>
<dbReference type="NCBIfam" id="TIGR02092">
    <property type="entry name" value="glgD"/>
    <property type="match status" value="1"/>
</dbReference>
<keyword evidence="2" id="KW-0320">Glycogen biosynthesis</keyword>
<dbReference type="InterPro" id="IPR056818">
    <property type="entry name" value="GlmU/GlgC-like_hexapep"/>
</dbReference>
<evidence type="ECO:0000256" key="2">
    <source>
        <dbReference type="ARBA" id="ARBA00023056"/>
    </source>
</evidence>
<dbReference type="Proteomes" id="UP000263232">
    <property type="component" value="Chromosome"/>
</dbReference>
<dbReference type="PANTHER" id="PTHR43523">
    <property type="entry name" value="GLUCOSE-1-PHOSPHATE ADENYLYLTRANSFERASE-RELATED"/>
    <property type="match status" value="1"/>
</dbReference>
<proteinExistence type="inferred from homology"/>
<reference evidence="5 6" key="1">
    <citation type="submission" date="2017-09" db="EMBL/GenBank/DDBJ databases">
        <title>Complete genome sequence of Oxytococcus suis strain ZY16052.</title>
        <authorList>
            <person name="Li F."/>
        </authorList>
    </citation>
    <scope>NUCLEOTIDE SEQUENCE [LARGE SCALE GENOMIC DNA]</scope>
    <source>
        <strain evidence="5 6">ZY16052</strain>
    </source>
</reference>
<evidence type="ECO:0000313" key="6">
    <source>
        <dbReference type="Proteomes" id="UP000263232"/>
    </source>
</evidence>
<dbReference type="PANTHER" id="PTHR43523:SF6">
    <property type="entry name" value="GLYCOGEN BIOSYNTHESIS PROTEIN GLGD"/>
    <property type="match status" value="1"/>
</dbReference>
<feature type="domain" description="Nucleotidyl transferase" evidence="3">
    <location>
        <begin position="19"/>
        <end position="154"/>
    </location>
</feature>
<dbReference type="InterPro" id="IPR011831">
    <property type="entry name" value="ADP-Glc_PPase"/>
</dbReference>
<keyword evidence="5" id="KW-0808">Transferase</keyword>
<sequence length="382" mass="42746">MVKNKLAAIINLTEDNQSLRPLTNNRPIAALPFAGRYRIIDFVLSSISYAGIDSVALFIGDSGRSIYDHIRSGSEWDLQSSIGGGVFTFSQQNWKHRYRIEEEHEDYYYNHRIYLQRSHSDYVFVSGSSIISNNNLLAVTQQHVASGADITMIYKSQSAFEDRGEEDLVDEALILDEEGRFKDIVPFEEVLNDEKIHSSLGKYIISTQTLLDLIDRATAEQVYMNINELIHFYLMDYSVNTYEYTGYAANIDTIGAYYSANMEMLSRSKFTSLFHGSIPVLTKTKHGAPTYYDENSNAREVIVGTDSYIGGTVERSVLNRRVTVGEGAQVSDSIILQGTKIGENAEIRYAIIDKNTVIEPGAKIIGTPDNLIVIGKGSHINA</sequence>
<dbReference type="AlphaFoldDB" id="A0A347WLQ7"/>
<protein>
    <submittedName>
        <fullName evidence="5">Glucose-1-phosphate adenylyltransferase subunit GlgD</fullName>
    </submittedName>
</protein>
<dbReference type="InterPro" id="IPR011832">
    <property type="entry name" value="GlgDAde_trans"/>
</dbReference>
<dbReference type="SUPFAM" id="SSF53448">
    <property type="entry name" value="Nucleotide-diphospho-sugar transferases"/>
    <property type="match status" value="1"/>
</dbReference>
<comment type="similarity">
    <text evidence="1">Belongs to the bacterial/plant glucose-1-phosphate adenylyltransferase family.</text>
</comment>
<dbReference type="Gene3D" id="2.160.10.10">
    <property type="entry name" value="Hexapeptide repeat proteins"/>
    <property type="match status" value="1"/>
</dbReference>
<dbReference type="KEGG" id="abae:CL176_08385"/>
<feature type="domain" description="Glucose-1-phosphate adenylyltransferase/Bifunctional protein GlmU-like C-terminal hexapeptide" evidence="4">
    <location>
        <begin position="294"/>
        <end position="364"/>
    </location>
</feature>
<keyword evidence="5" id="KW-0548">Nucleotidyltransferase</keyword>
<name>A0A347WLQ7_9LACT</name>
<dbReference type="EMBL" id="CP023434">
    <property type="protein sequence ID" value="AXY26014.1"/>
    <property type="molecule type" value="Genomic_DNA"/>
</dbReference>
<dbReference type="InterPro" id="IPR011004">
    <property type="entry name" value="Trimer_LpxA-like_sf"/>
</dbReference>
<dbReference type="OrthoDB" id="9801810at2"/>
<accession>A0A347WLQ7</accession>
<dbReference type="GO" id="GO:0005978">
    <property type="term" value="P:glycogen biosynthetic process"/>
    <property type="evidence" value="ECO:0007669"/>
    <property type="project" value="UniProtKB-KW"/>
</dbReference>
<evidence type="ECO:0000256" key="1">
    <source>
        <dbReference type="ARBA" id="ARBA00010443"/>
    </source>
</evidence>
<evidence type="ECO:0000259" key="3">
    <source>
        <dbReference type="Pfam" id="PF00483"/>
    </source>
</evidence>
<dbReference type="GO" id="GO:0008878">
    <property type="term" value="F:glucose-1-phosphate adenylyltransferase activity"/>
    <property type="evidence" value="ECO:0007669"/>
    <property type="project" value="InterPro"/>
</dbReference>
<keyword evidence="6" id="KW-1185">Reference proteome</keyword>
<gene>
    <name evidence="5" type="primary">glgD</name>
    <name evidence="5" type="ORF">CL176_08385</name>
</gene>
<dbReference type="Pfam" id="PF24894">
    <property type="entry name" value="Hexapep_GlmU"/>
    <property type="match status" value="1"/>
</dbReference>
<dbReference type="CDD" id="cd04651">
    <property type="entry name" value="LbH_G1P_AT_C"/>
    <property type="match status" value="1"/>
</dbReference>
<dbReference type="RefSeq" id="WP_118990914.1">
    <property type="nucleotide sequence ID" value="NZ_CP023434.1"/>
</dbReference>
<evidence type="ECO:0000313" key="5">
    <source>
        <dbReference type="EMBL" id="AXY26014.1"/>
    </source>
</evidence>
<dbReference type="Gene3D" id="3.90.550.10">
    <property type="entry name" value="Spore Coat Polysaccharide Biosynthesis Protein SpsA, Chain A"/>
    <property type="match status" value="1"/>
</dbReference>
<evidence type="ECO:0000259" key="4">
    <source>
        <dbReference type="Pfam" id="PF24894"/>
    </source>
</evidence>
<dbReference type="SUPFAM" id="SSF51161">
    <property type="entry name" value="Trimeric LpxA-like enzymes"/>
    <property type="match status" value="1"/>
</dbReference>